<evidence type="ECO:0000313" key="3">
    <source>
        <dbReference type="EMBL" id="MFC6385238.1"/>
    </source>
</evidence>
<dbReference type="InterPro" id="IPR010982">
    <property type="entry name" value="Lambda_DNA-bd_dom_sf"/>
</dbReference>
<organism evidence="3 4">
    <name type="scientific">Sporolactobacillus kofuensis</name>
    <dbReference type="NCBI Taxonomy" id="269672"/>
    <lineage>
        <taxon>Bacteria</taxon>
        <taxon>Bacillati</taxon>
        <taxon>Bacillota</taxon>
        <taxon>Bacilli</taxon>
        <taxon>Bacillales</taxon>
        <taxon>Sporolactobacillaceae</taxon>
        <taxon>Sporolactobacillus</taxon>
    </lineage>
</organism>
<evidence type="ECO:0000259" key="2">
    <source>
        <dbReference type="PROSITE" id="PS50943"/>
    </source>
</evidence>
<comment type="caution">
    <text evidence="3">The sequence shown here is derived from an EMBL/GenBank/DDBJ whole genome shotgun (WGS) entry which is preliminary data.</text>
</comment>
<gene>
    <name evidence="3" type="ORF">ACFP7A_01385</name>
</gene>
<evidence type="ECO:0000256" key="1">
    <source>
        <dbReference type="SAM" id="MobiDB-lite"/>
    </source>
</evidence>
<dbReference type="RefSeq" id="WP_253077345.1">
    <property type="nucleotide sequence ID" value="NZ_JAMXWN010000019.1"/>
</dbReference>
<keyword evidence="4" id="KW-1185">Reference proteome</keyword>
<dbReference type="PROSITE" id="PS50943">
    <property type="entry name" value="HTH_CROC1"/>
    <property type="match status" value="1"/>
</dbReference>
<dbReference type="SUPFAM" id="SSF47413">
    <property type="entry name" value="lambda repressor-like DNA-binding domains"/>
    <property type="match status" value="1"/>
</dbReference>
<dbReference type="Proteomes" id="UP001596267">
    <property type="component" value="Unassembled WGS sequence"/>
</dbReference>
<feature type="domain" description="HTH cro/C1-type" evidence="2">
    <location>
        <begin position="7"/>
        <end position="41"/>
    </location>
</feature>
<dbReference type="CDD" id="cd00093">
    <property type="entry name" value="HTH_XRE"/>
    <property type="match status" value="1"/>
</dbReference>
<accession>A0ABW1W9I1</accession>
<dbReference type="InterPro" id="IPR001387">
    <property type="entry name" value="Cro/C1-type_HTH"/>
</dbReference>
<evidence type="ECO:0000313" key="4">
    <source>
        <dbReference type="Proteomes" id="UP001596267"/>
    </source>
</evidence>
<sequence>MSIGEKMLDYRLKSNLSQRQIAEQIPVDRALISKAERGLYEFPASYDANISNLDWTLALEVGEERTAGFVPNVLNDGPRFSLDPAAIKERVMKETSELMDFFSKVPMFGKKVKKEVGVRLWHENRDALEWLLVNQGKIEETFGLDGKRMAKEHESKNQREEESE</sequence>
<feature type="region of interest" description="Disordered" evidence="1">
    <location>
        <begin position="144"/>
        <end position="164"/>
    </location>
</feature>
<name>A0ABW1W9I1_9BACL</name>
<dbReference type="Gene3D" id="1.10.260.40">
    <property type="entry name" value="lambda repressor-like DNA-binding domains"/>
    <property type="match status" value="1"/>
</dbReference>
<protein>
    <submittedName>
        <fullName evidence="3">Helix-turn-helix domain-containing protein</fullName>
    </submittedName>
</protein>
<proteinExistence type="predicted"/>
<reference evidence="4" key="1">
    <citation type="journal article" date="2019" name="Int. J. Syst. Evol. Microbiol.">
        <title>The Global Catalogue of Microorganisms (GCM) 10K type strain sequencing project: providing services to taxonomists for standard genome sequencing and annotation.</title>
        <authorList>
            <consortium name="The Broad Institute Genomics Platform"/>
            <consortium name="The Broad Institute Genome Sequencing Center for Infectious Disease"/>
            <person name="Wu L."/>
            <person name="Ma J."/>
        </authorList>
    </citation>
    <scope>NUCLEOTIDE SEQUENCE [LARGE SCALE GENOMIC DNA]</scope>
    <source>
        <strain evidence="4">CCUG 42001</strain>
    </source>
</reference>
<dbReference type="EMBL" id="JBHSTQ010000001">
    <property type="protein sequence ID" value="MFC6385238.1"/>
    <property type="molecule type" value="Genomic_DNA"/>
</dbReference>